<feature type="transmembrane region" description="Helical" evidence="1">
    <location>
        <begin position="23"/>
        <end position="43"/>
    </location>
</feature>
<dbReference type="Gene3D" id="1.20.1250.20">
    <property type="entry name" value="MFS general substrate transporter like domains"/>
    <property type="match status" value="1"/>
</dbReference>
<feature type="non-terminal residue" evidence="2">
    <location>
        <position position="1"/>
    </location>
</feature>
<evidence type="ECO:0000256" key="1">
    <source>
        <dbReference type="SAM" id="Phobius"/>
    </source>
</evidence>
<keyword evidence="1" id="KW-0812">Transmembrane</keyword>
<keyword evidence="1" id="KW-0472">Membrane</keyword>
<dbReference type="InterPro" id="IPR036259">
    <property type="entry name" value="MFS_trans_sf"/>
</dbReference>
<gene>
    <name evidence="2" type="ORF">METZ01_LOCUS65277</name>
</gene>
<dbReference type="AlphaFoldDB" id="A0A381TER0"/>
<dbReference type="Pfam" id="PF07690">
    <property type="entry name" value="MFS_1"/>
    <property type="match status" value="1"/>
</dbReference>
<feature type="transmembrane region" description="Helical" evidence="1">
    <location>
        <begin position="299"/>
        <end position="318"/>
    </location>
</feature>
<dbReference type="InterPro" id="IPR011701">
    <property type="entry name" value="MFS"/>
</dbReference>
<feature type="transmembrane region" description="Helical" evidence="1">
    <location>
        <begin position="404"/>
        <end position="423"/>
    </location>
</feature>
<proteinExistence type="predicted"/>
<keyword evidence="1" id="KW-1133">Transmembrane helix</keyword>
<feature type="transmembrane region" description="Helical" evidence="1">
    <location>
        <begin position="363"/>
        <end position="384"/>
    </location>
</feature>
<dbReference type="PANTHER" id="PTHR23526">
    <property type="entry name" value="INTEGRAL MEMBRANE TRANSPORT PROTEIN-RELATED"/>
    <property type="match status" value="1"/>
</dbReference>
<dbReference type="GO" id="GO:0022857">
    <property type="term" value="F:transmembrane transporter activity"/>
    <property type="evidence" value="ECO:0007669"/>
    <property type="project" value="InterPro"/>
</dbReference>
<feature type="transmembrane region" description="Helical" evidence="1">
    <location>
        <begin position="90"/>
        <end position="110"/>
    </location>
</feature>
<organism evidence="2">
    <name type="scientific">marine metagenome</name>
    <dbReference type="NCBI Taxonomy" id="408172"/>
    <lineage>
        <taxon>unclassified sequences</taxon>
        <taxon>metagenomes</taxon>
        <taxon>ecological metagenomes</taxon>
    </lineage>
</organism>
<dbReference type="InterPro" id="IPR052528">
    <property type="entry name" value="Sugar_transport-like"/>
</dbReference>
<dbReference type="EMBL" id="UINC01004182">
    <property type="protein sequence ID" value="SVA12423.1"/>
    <property type="molecule type" value="Genomic_DNA"/>
</dbReference>
<accession>A0A381TER0</accession>
<feature type="transmembrane region" description="Helical" evidence="1">
    <location>
        <begin position="269"/>
        <end position="287"/>
    </location>
</feature>
<evidence type="ECO:0000313" key="2">
    <source>
        <dbReference type="EMBL" id="SVA12423.1"/>
    </source>
</evidence>
<feature type="transmembrane region" description="Helical" evidence="1">
    <location>
        <begin position="236"/>
        <end position="257"/>
    </location>
</feature>
<feature type="transmembrane region" description="Helical" evidence="1">
    <location>
        <begin position="116"/>
        <end position="141"/>
    </location>
</feature>
<feature type="transmembrane region" description="Helical" evidence="1">
    <location>
        <begin position="324"/>
        <end position="343"/>
    </location>
</feature>
<sequence length="452" mass="49502">VAHSPALSEHATKPKFPGGIQSLFWFFFLNFLSCQIIMDSPIFLYAESLGASATVIGLIAGMTPLMVVFQIPVAAHVGRWGYKLFVTTGWSLRLVFVFGLVFVPLMGGVINQQSQLALVLALLFAFNVVRGIASCAWYPWIRGLIPEDIRGRYLTFESAFVNAGSLVAFLLVAVYLGQSPTSGQFSVLFAFSCLAGAGSIYFIRRVPDVAPPSEEAGKKQEAPWGEIFANQPFRKLLWVELFMAIALGGLAAFTVKYLKAEAGMQDNHIMLASAAKFVGALGTLWFLKSRLDRMGSRPIIFFGLAIGLVCVAVFGLIAGGVVPINFFAVTGLYFSFGFVLASVTMSMTRLAMATVPRLGSVHYFAVFAVVGNMAMGLSPMLWGLMIDILSGRKWGWLGVEWNEYTIYFAGVAAVLMLTALATVRLEEAKAARLNEFLIDLIRHSPLRYWMRN</sequence>
<dbReference type="PANTHER" id="PTHR23526:SF2">
    <property type="entry name" value="MAJOR FACILITATOR SUPERFAMILY (MFS) PROFILE DOMAIN-CONTAINING PROTEIN"/>
    <property type="match status" value="1"/>
</dbReference>
<dbReference type="SUPFAM" id="SSF103473">
    <property type="entry name" value="MFS general substrate transporter"/>
    <property type="match status" value="1"/>
</dbReference>
<evidence type="ECO:0008006" key="3">
    <source>
        <dbReference type="Google" id="ProtNLM"/>
    </source>
</evidence>
<reference evidence="2" key="1">
    <citation type="submission" date="2018-05" db="EMBL/GenBank/DDBJ databases">
        <authorList>
            <person name="Lanie J.A."/>
            <person name="Ng W.-L."/>
            <person name="Kazmierczak K.M."/>
            <person name="Andrzejewski T.M."/>
            <person name="Davidsen T.M."/>
            <person name="Wayne K.J."/>
            <person name="Tettelin H."/>
            <person name="Glass J.I."/>
            <person name="Rusch D."/>
            <person name="Podicherti R."/>
            <person name="Tsui H.-C.T."/>
            <person name="Winkler M.E."/>
        </authorList>
    </citation>
    <scope>NUCLEOTIDE SEQUENCE</scope>
</reference>
<feature type="transmembrane region" description="Helical" evidence="1">
    <location>
        <begin position="153"/>
        <end position="177"/>
    </location>
</feature>
<name>A0A381TER0_9ZZZZ</name>
<feature type="transmembrane region" description="Helical" evidence="1">
    <location>
        <begin position="49"/>
        <end position="69"/>
    </location>
</feature>
<protein>
    <recommendedName>
        <fullName evidence="3">Major facilitator superfamily (MFS) profile domain-containing protein</fullName>
    </recommendedName>
</protein>